<protein>
    <submittedName>
        <fullName evidence="1">Uncharacterized protein</fullName>
    </submittedName>
</protein>
<dbReference type="EMBL" id="JBHTLH010000019">
    <property type="protein sequence ID" value="MFD1125376.1"/>
    <property type="molecule type" value="Genomic_DNA"/>
</dbReference>
<reference evidence="2" key="1">
    <citation type="journal article" date="2019" name="Int. J. Syst. Evol. Microbiol.">
        <title>The Global Catalogue of Microorganisms (GCM) 10K type strain sequencing project: providing services to taxonomists for standard genome sequencing and annotation.</title>
        <authorList>
            <consortium name="The Broad Institute Genomics Platform"/>
            <consortium name="The Broad Institute Genome Sequencing Center for Infectious Disease"/>
            <person name="Wu L."/>
            <person name="Ma J."/>
        </authorList>
    </citation>
    <scope>NUCLEOTIDE SEQUENCE [LARGE SCALE GENOMIC DNA]</scope>
    <source>
        <strain evidence="2">CCUG 71848</strain>
    </source>
</reference>
<organism evidence="1 2">
    <name type="scientific">Lentilactobacillus raoultii</name>
    <dbReference type="NCBI Taxonomy" id="1987503"/>
    <lineage>
        <taxon>Bacteria</taxon>
        <taxon>Bacillati</taxon>
        <taxon>Bacillota</taxon>
        <taxon>Bacilli</taxon>
        <taxon>Lactobacillales</taxon>
        <taxon>Lactobacillaceae</taxon>
        <taxon>Lentilactobacillus</taxon>
    </lineage>
</organism>
<keyword evidence="2" id="KW-1185">Reference proteome</keyword>
<sequence>MKKSFWVSSTIILLLWLLSVGVAMDYGTPNNHTLTRTANQYHQKLNNHWTITKADRAGDLILMGSTKTRLIVQFLQKHLFYYQTLVNRTYSLKSLHYRTIYDLMPIKRANYFVYGKLNSRKPTPTIDYQPTSSMTAGKYQLWYGLESGKLNQTLRFR</sequence>
<gene>
    <name evidence="1" type="ORF">ACFQ22_08410</name>
</gene>
<comment type="caution">
    <text evidence="1">The sequence shown here is derived from an EMBL/GenBank/DDBJ whole genome shotgun (WGS) entry which is preliminary data.</text>
</comment>
<accession>A0ABW3PRZ8</accession>
<name>A0ABW3PRZ8_9LACO</name>
<evidence type="ECO:0000313" key="2">
    <source>
        <dbReference type="Proteomes" id="UP001597156"/>
    </source>
</evidence>
<dbReference type="RefSeq" id="WP_121978284.1">
    <property type="nucleotide sequence ID" value="NZ_JBHTLH010000019.1"/>
</dbReference>
<dbReference type="Proteomes" id="UP001597156">
    <property type="component" value="Unassembled WGS sequence"/>
</dbReference>
<proteinExistence type="predicted"/>
<evidence type="ECO:0000313" key="1">
    <source>
        <dbReference type="EMBL" id="MFD1125376.1"/>
    </source>
</evidence>